<reference evidence="11" key="1">
    <citation type="submission" date="2022-08" db="UniProtKB">
        <authorList>
            <consortium name="EnsemblMetazoa"/>
        </authorList>
    </citation>
    <scope>IDENTIFICATION</scope>
    <source>
        <strain evidence="11">Israel</strain>
    </source>
</reference>
<dbReference type="PANTHER" id="PTHR11214:SF349">
    <property type="entry name" value="BETA-1,3-GALACTOSYLTRANSFERASE BRN"/>
    <property type="match status" value="1"/>
</dbReference>
<keyword evidence="6 10" id="KW-0735">Signal-anchor</keyword>
<protein>
    <recommendedName>
        <fullName evidence="10">Hexosyltransferase</fullName>
        <ecNumber evidence="10">2.4.1.-</ecNumber>
    </recommendedName>
</protein>
<dbReference type="RefSeq" id="XP_055705327.1">
    <property type="nucleotide sequence ID" value="XM_055849352.1"/>
</dbReference>
<dbReference type="InterPro" id="IPR002659">
    <property type="entry name" value="Glyco_trans_31"/>
</dbReference>
<keyword evidence="5 10" id="KW-0812">Transmembrane</keyword>
<evidence type="ECO:0000256" key="6">
    <source>
        <dbReference type="ARBA" id="ARBA00022968"/>
    </source>
</evidence>
<name>A0A1B0DPA4_PHLPP</name>
<evidence type="ECO:0000313" key="12">
    <source>
        <dbReference type="Proteomes" id="UP000092462"/>
    </source>
</evidence>
<dbReference type="GeneID" id="129803037"/>
<dbReference type="GO" id="GO:0000139">
    <property type="term" value="C:Golgi membrane"/>
    <property type="evidence" value="ECO:0007669"/>
    <property type="project" value="UniProtKB-SubCell"/>
</dbReference>
<keyword evidence="4" id="KW-0808">Transferase</keyword>
<keyword evidence="9 10" id="KW-0472">Membrane</keyword>
<dbReference type="GO" id="GO:0016758">
    <property type="term" value="F:hexosyltransferase activity"/>
    <property type="evidence" value="ECO:0007669"/>
    <property type="project" value="InterPro"/>
</dbReference>
<dbReference type="EC" id="2.4.1.-" evidence="10"/>
<evidence type="ECO:0000256" key="8">
    <source>
        <dbReference type="ARBA" id="ARBA00023034"/>
    </source>
</evidence>
<dbReference type="Gene3D" id="3.90.550.50">
    <property type="match status" value="1"/>
</dbReference>
<sequence>MFLPRCFARFLNCVRVKHILTVIVFLLLLNFFGVFTHLFEKDFYTDFHYPLEGDIPQFADQVRRGQKPGVAPITSYNYTFVHNPSHKCRDKDFHVSPRLVFLVKSAMRNFKRRNAIRATWGFERRFSDVTVRTVFLLGTSDDQETQKLIDIEATSYRDVLQADFLDTYFNNTIKTMIGFRWAVDFCPRSRYYMLVDDDFYVSTKNVLRFVRNPVHYPEYLEEADETIRQLARKLTLTAGNASGAVDKREVQEVLENHPVAHSVDSRKHLWQLRQHLLAPEGPAKTADFVSEKAAKAPERQLLEMDLPSDVRLFAGFVFTSAPHRHRTSKWYVDLEEYRWHMWPPYVSAGACILSREALFQLYFASMFTKHFRFDDIYLGIVAMKVNIEPLHSEEFYFQKLTYSGPHSYRYTIASHGYDDPDELAKVWAEVKAAGHA</sequence>
<dbReference type="VEuPathDB" id="VectorBase:PPAI010340"/>
<accession>A0A1B0DPA4</accession>
<feature type="transmembrane region" description="Helical" evidence="10">
    <location>
        <begin position="20"/>
        <end position="39"/>
    </location>
</feature>
<evidence type="ECO:0000256" key="3">
    <source>
        <dbReference type="ARBA" id="ARBA00022676"/>
    </source>
</evidence>
<proteinExistence type="inferred from homology"/>
<dbReference type="OrthoDB" id="5957813at2759"/>
<dbReference type="PANTHER" id="PTHR11214">
    <property type="entry name" value="BETA-1,3-N-ACETYLGLUCOSAMINYLTRANSFERASE"/>
    <property type="match status" value="1"/>
</dbReference>
<dbReference type="GO" id="GO:0006493">
    <property type="term" value="P:protein O-linked glycosylation"/>
    <property type="evidence" value="ECO:0007669"/>
    <property type="project" value="TreeGrafter"/>
</dbReference>
<evidence type="ECO:0000256" key="9">
    <source>
        <dbReference type="ARBA" id="ARBA00023136"/>
    </source>
</evidence>
<organism evidence="11 12">
    <name type="scientific">Phlebotomus papatasi</name>
    <name type="common">Sandfly</name>
    <dbReference type="NCBI Taxonomy" id="29031"/>
    <lineage>
        <taxon>Eukaryota</taxon>
        <taxon>Metazoa</taxon>
        <taxon>Ecdysozoa</taxon>
        <taxon>Arthropoda</taxon>
        <taxon>Hexapoda</taxon>
        <taxon>Insecta</taxon>
        <taxon>Pterygota</taxon>
        <taxon>Neoptera</taxon>
        <taxon>Endopterygota</taxon>
        <taxon>Diptera</taxon>
        <taxon>Nematocera</taxon>
        <taxon>Psychodoidea</taxon>
        <taxon>Psychodidae</taxon>
        <taxon>Phlebotomus</taxon>
        <taxon>Phlebotomus</taxon>
    </lineage>
</organism>
<dbReference type="AlphaFoldDB" id="A0A1B0DPA4"/>
<keyword evidence="7 10" id="KW-1133">Transmembrane helix</keyword>
<evidence type="ECO:0000256" key="1">
    <source>
        <dbReference type="ARBA" id="ARBA00004323"/>
    </source>
</evidence>
<evidence type="ECO:0000256" key="5">
    <source>
        <dbReference type="ARBA" id="ARBA00022692"/>
    </source>
</evidence>
<dbReference type="VEuPathDB" id="VectorBase:PPAPM1_012008"/>
<evidence type="ECO:0000313" key="11">
    <source>
        <dbReference type="EnsemblMetazoa" id="PPAI010340-PA"/>
    </source>
</evidence>
<comment type="similarity">
    <text evidence="2 10">Belongs to the glycosyltransferase 31 family.</text>
</comment>
<dbReference type="Pfam" id="PF01762">
    <property type="entry name" value="Galactosyl_T"/>
    <property type="match status" value="2"/>
</dbReference>
<dbReference type="GO" id="GO:0008194">
    <property type="term" value="F:UDP-glycosyltransferase activity"/>
    <property type="evidence" value="ECO:0007669"/>
    <property type="project" value="TreeGrafter"/>
</dbReference>
<dbReference type="EnsemblMetazoa" id="PPAI010340-RA">
    <property type="protein sequence ID" value="PPAI010340-PA"/>
    <property type="gene ID" value="PPAI010340"/>
</dbReference>
<dbReference type="KEGG" id="ppap:129803037"/>
<evidence type="ECO:0000256" key="2">
    <source>
        <dbReference type="ARBA" id="ARBA00008661"/>
    </source>
</evidence>
<evidence type="ECO:0000256" key="7">
    <source>
        <dbReference type="ARBA" id="ARBA00022989"/>
    </source>
</evidence>
<comment type="subcellular location">
    <subcellularLocation>
        <location evidence="1 10">Golgi apparatus membrane</location>
        <topology evidence="1 10">Single-pass type II membrane protein</topology>
    </subcellularLocation>
</comment>
<dbReference type="Proteomes" id="UP000092462">
    <property type="component" value="Unassembled WGS sequence"/>
</dbReference>
<keyword evidence="3 10" id="KW-0328">Glycosyltransferase</keyword>
<dbReference type="EMBL" id="AJVK01018163">
    <property type="status" value="NOT_ANNOTATED_CDS"/>
    <property type="molecule type" value="Genomic_DNA"/>
</dbReference>
<keyword evidence="12" id="KW-1185">Reference proteome</keyword>
<keyword evidence="8 10" id="KW-0333">Golgi apparatus</keyword>
<evidence type="ECO:0000256" key="10">
    <source>
        <dbReference type="RuleBase" id="RU363063"/>
    </source>
</evidence>
<evidence type="ECO:0000256" key="4">
    <source>
        <dbReference type="ARBA" id="ARBA00022679"/>
    </source>
</evidence>